<feature type="region of interest" description="Disordered" evidence="9">
    <location>
        <begin position="1119"/>
        <end position="1270"/>
    </location>
</feature>
<feature type="compositionally biased region" description="Low complexity" evidence="9">
    <location>
        <begin position="47"/>
        <end position="68"/>
    </location>
</feature>
<feature type="compositionally biased region" description="Basic and acidic residues" evidence="9">
    <location>
        <begin position="605"/>
        <end position="618"/>
    </location>
</feature>
<dbReference type="Pfam" id="PF16553">
    <property type="entry name" value="PUFD"/>
    <property type="match status" value="1"/>
</dbReference>
<feature type="compositionally biased region" description="Basic and acidic residues" evidence="9">
    <location>
        <begin position="580"/>
        <end position="592"/>
    </location>
</feature>
<dbReference type="Gene3D" id="3.10.260.40">
    <property type="entry name" value="BCL-6 corepressor, PCGF1 binding domain"/>
    <property type="match status" value="1"/>
</dbReference>
<proteinExistence type="inferred from homology"/>
<organism evidence="12 13">
    <name type="scientific">Clupea harengus</name>
    <name type="common">Atlantic herring</name>
    <dbReference type="NCBI Taxonomy" id="7950"/>
    <lineage>
        <taxon>Eukaryota</taxon>
        <taxon>Metazoa</taxon>
        <taxon>Chordata</taxon>
        <taxon>Craniata</taxon>
        <taxon>Vertebrata</taxon>
        <taxon>Euteleostomi</taxon>
        <taxon>Actinopterygii</taxon>
        <taxon>Neopterygii</taxon>
        <taxon>Teleostei</taxon>
        <taxon>Clupei</taxon>
        <taxon>Clupeiformes</taxon>
        <taxon>Clupeoidei</taxon>
        <taxon>Clupeidae</taxon>
        <taxon>Clupea</taxon>
    </lineage>
</organism>
<feature type="region of interest" description="Disordered" evidence="9">
    <location>
        <begin position="1000"/>
        <end position="1032"/>
    </location>
</feature>
<feature type="compositionally biased region" description="Basic and acidic residues" evidence="9">
    <location>
        <begin position="779"/>
        <end position="792"/>
    </location>
</feature>
<feature type="region of interest" description="Disordered" evidence="9">
    <location>
        <begin position="1"/>
        <end position="284"/>
    </location>
</feature>
<dbReference type="GO" id="GO:0000122">
    <property type="term" value="P:negative regulation of transcription by RNA polymerase II"/>
    <property type="evidence" value="ECO:0007669"/>
    <property type="project" value="TreeGrafter"/>
</dbReference>
<dbReference type="GO" id="GO:0005634">
    <property type="term" value="C:nucleus"/>
    <property type="evidence" value="ECO:0007669"/>
    <property type="project" value="UniProtKB-SubCell"/>
</dbReference>
<dbReference type="PANTHER" id="PTHR24117:SF8">
    <property type="entry name" value="BCL-6 COREPRESSOR"/>
    <property type="match status" value="1"/>
</dbReference>
<dbReference type="SMART" id="SM00248">
    <property type="entry name" value="ANK"/>
    <property type="match status" value="3"/>
</dbReference>
<evidence type="ECO:0000256" key="7">
    <source>
        <dbReference type="ARBA" id="ARBA00034703"/>
    </source>
</evidence>
<dbReference type="InterPro" id="IPR032365">
    <property type="entry name" value="PUFD"/>
</dbReference>
<dbReference type="KEGG" id="char:105893276"/>
<feature type="compositionally biased region" description="Acidic residues" evidence="9">
    <location>
        <begin position="874"/>
        <end position="883"/>
    </location>
</feature>
<dbReference type="Pfam" id="PF12796">
    <property type="entry name" value="Ank_2"/>
    <property type="match status" value="1"/>
</dbReference>
<feature type="region of interest" description="Disordered" evidence="9">
    <location>
        <begin position="903"/>
        <end position="959"/>
    </location>
</feature>
<accession>A0A6P8ERP4</accession>
<evidence type="ECO:0000313" key="13">
    <source>
        <dbReference type="RefSeq" id="XP_031415016.1"/>
    </source>
</evidence>
<dbReference type="CDD" id="cd14261">
    <property type="entry name" value="PUFD"/>
    <property type="match status" value="1"/>
</dbReference>
<evidence type="ECO:0000256" key="3">
    <source>
        <dbReference type="ARBA" id="ARBA00022553"/>
    </source>
</evidence>
<feature type="region of interest" description="Disordered" evidence="9">
    <location>
        <begin position="1049"/>
        <end position="1068"/>
    </location>
</feature>
<dbReference type="Proteomes" id="UP000515152">
    <property type="component" value="Chromosome 21"/>
</dbReference>
<evidence type="ECO:0000256" key="6">
    <source>
        <dbReference type="ARBA" id="ARBA00023242"/>
    </source>
</evidence>
<feature type="compositionally biased region" description="Low complexity" evidence="9">
    <location>
        <begin position="1216"/>
        <end position="1225"/>
    </location>
</feature>
<feature type="region of interest" description="Disordered" evidence="9">
    <location>
        <begin position="769"/>
        <end position="888"/>
    </location>
</feature>
<keyword evidence="6" id="KW-0539">Nucleus</keyword>
<reference evidence="13" key="1">
    <citation type="submission" date="2025-08" db="UniProtKB">
        <authorList>
            <consortium name="RefSeq"/>
        </authorList>
    </citation>
    <scope>IDENTIFICATION</scope>
</reference>
<feature type="compositionally biased region" description="Polar residues" evidence="9">
    <location>
        <begin position="248"/>
        <end position="259"/>
    </location>
</feature>
<feature type="non-terminal residue" evidence="13">
    <location>
        <position position="1"/>
    </location>
</feature>
<feature type="compositionally biased region" description="Basic and acidic residues" evidence="9">
    <location>
        <begin position="421"/>
        <end position="435"/>
    </location>
</feature>
<dbReference type="OrthoDB" id="3666223at2759"/>
<evidence type="ECO:0000256" key="9">
    <source>
        <dbReference type="SAM" id="MobiDB-lite"/>
    </source>
</evidence>
<evidence type="ECO:0000256" key="8">
    <source>
        <dbReference type="PROSITE-ProRule" id="PRU00023"/>
    </source>
</evidence>
<feature type="compositionally biased region" description="Basic and acidic residues" evidence="9">
    <location>
        <begin position="28"/>
        <end position="45"/>
    </location>
</feature>
<feature type="compositionally biased region" description="Low complexity" evidence="9">
    <location>
        <begin position="124"/>
        <end position="138"/>
    </location>
</feature>
<feature type="region of interest" description="Disordered" evidence="9">
    <location>
        <begin position="727"/>
        <end position="748"/>
    </location>
</feature>
<dbReference type="CTD" id="54880"/>
<evidence type="ECO:0000259" key="10">
    <source>
        <dbReference type="Pfam" id="PF15808"/>
    </source>
</evidence>
<evidence type="ECO:0000256" key="2">
    <source>
        <dbReference type="ARBA" id="ARBA00022499"/>
    </source>
</evidence>
<feature type="repeat" description="ANK" evidence="8">
    <location>
        <begin position="1349"/>
        <end position="1381"/>
    </location>
</feature>
<dbReference type="InterPro" id="IPR036770">
    <property type="entry name" value="Ankyrin_rpt-contain_sf"/>
</dbReference>
<evidence type="ECO:0000256" key="5">
    <source>
        <dbReference type="ARBA" id="ARBA00022843"/>
    </source>
</evidence>
<gene>
    <name evidence="13" type="primary">bcor</name>
</gene>
<feature type="compositionally biased region" description="Pro residues" evidence="9">
    <location>
        <begin position="1233"/>
        <end position="1252"/>
    </location>
</feature>
<dbReference type="PANTHER" id="PTHR24117">
    <property type="entry name" value="AGAP007537-PB"/>
    <property type="match status" value="1"/>
</dbReference>
<feature type="domain" description="BCL-6 corepressor PCGF1 binding" evidence="11">
    <location>
        <begin position="1451"/>
        <end position="1561"/>
    </location>
</feature>
<feature type="compositionally biased region" description="Pro residues" evidence="9">
    <location>
        <begin position="1203"/>
        <end position="1215"/>
    </location>
</feature>
<feature type="compositionally biased region" description="Basic and acidic residues" evidence="9">
    <location>
        <begin position="395"/>
        <end position="412"/>
    </location>
</feature>
<feature type="compositionally biased region" description="Acidic residues" evidence="9">
    <location>
        <begin position="619"/>
        <end position="633"/>
    </location>
</feature>
<dbReference type="RefSeq" id="XP_031415016.1">
    <property type="nucleotide sequence ID" value="XM_031559156.2"/>
</dbReference>
<feature type="region of interest" description="Disordered" evidence="9">
    <location>
        <begin position="1078"/>
        <end position="1099"/>
    </location>
</feature>
<dbReference type="InterPro" id="IPR002110">
    <property type="entry name" value="Ankyrin_rpt"/>
</dbReference>
<dbReference type="FunFam" id="1.25.40.20:FF:000032">
    <property type="entry name" value="BCL-6 corepressor isoform X1"/>
    <property type="match status" value="1"/>
</dbReference>
<keyword evidence="8" id="KW-0040">ANK repeat</keyword>
<feature type="region of interest" description="Disordered" evidence="9">
    <location>
        <begin position="395"/>
        <end position="443"/>
    </location>
</feature>
<evidence type="ECO:0000313" key="12">
    <source>
        <dbReference type="Proteomes" id="UP000515152"/>
    </source>
</evidence>
<comment type="similarity">
    <text evidence="7">Belongs to the BCOR family.</text>
</comment>
<dbReference type="SUPFAM" id="SSF48403">
    <property type="entry name" value="Ankyrin repeat"/>
    <property type="match status" value="1"/>
</dbReference>
<evidence type="ECO:0000259" key="11">
    <source>
        <dbReference type="Pfam" id="PF16553"/>
    </source>
</evidence>
<keyword evidence="5" id="KW-0832">Ubl conjugation</keyword>
<evidence type="ECO:0000256" key="4">
    <source>
        <dbReference type="ARBA" id="ARBA00022737"/>
    </source>
</evidence>
<feature type="compositionally biased region" description="Basic residues" evidence="9">
    <location>
        <begin position="1145"/>
        <end position="1155"/>
    </location>
</feature>
<feature type="compositionally biased region" description="Basic and acidic residues" evidence="9">
    <location>
        <begin position="801"/>
        <end position="812"/>
    </location>
</feature>
<sequence>PAMSHPFYMSSVSQEHRSPVRSSTFKPKPKDGSSEHRGGQAEKKASKSPSRTPSSSSSSSEKQAPQAPTKDPADKPLDLSAKIMDFEGPPNGHSPKLEALAKLGYPPPSARYGLPPSRELLKETLSPSSSAAGTSSTKTPERPEIISTLHSSWVVPNTTPTPPALNPDPGQNKGPSVIKNKNLEHVVPQQRSSSCPRMGEANNVLVPTPAPAPAPAPVIVTPMGRPSSASPSPKVNGEWPKSNPTPPVTSRVNSHQQCVKTAKTSKKPEPQEIPYKPQQSHLENGHPTGHLYMPQSEAYLSPGLAYANRYHLPYPESMSLSHLQLSGKGPVYPHPVLLGSSNLYPARLPPKPGMPYGLPPTHGEYLTYHDSQEMVHPLMSSHLSMDPKVNERLELRSRPPQDKPWHHEESPYKRPGMSDSEAVHKPDREAPEKVDALSSKAMHNKPHALVSAAGGKEEIICIDLIQDDTDGGGSQANKYSVITAKRRDPSRPGGGSDGKEPELMQILRCGQQPAELHPAEADGQPEPSASRAQPPELDECPRPESAGHSQDEDSTSEHSPMPDLSEEQTLRCARTSGNRTSDESDYKADRHSNGGSSCSTAAMRHYMDLGPKDAHKDDEDHEDLESHGDEDEGHDSCKGRRTSLTKRIANSTGYVGDRFKCVTTELYADSSKLTREQRALQMEVLSQEDSNLSQLAANCERAMMRFSELELKEKEGGVAVSRELAAGQRGEGDWEHSQACSKPAATALTEQPERNGVLTTCANNRVPVLQRCSGPFDSHLGRHRDEDRKTREEEEEEEERQWERERREEGKRPAGQPTAEGQPPKDGGQGPEAARKRTYTLELGQAHPDHRQRQEERGAPERQQERKEEGAKPEEEEEEEEEMGVPAKRTRLLHMDDWRAVAEHPHHHHHHQQQQQQQQQHHHHQQQHHLQQQHHHQHHQHHHQHHQHPHPHHPQQQVRLPLPTEEEEAEEVKNLKVCIDMTGLRLNRQRHLQHLQQLWESQSQSQLPPALTPSPGLYRREQPGAPGPLELHHPAAAAANSTPIAEARERGLGLEERPAPKGPEAERRSWREEALMGFRDPDAGVPASPLAPAHRERPDQHCVKPCLQAQAPTLLADKRAHLPDHPGPDAQTTRLRRHGDPEKPKGKRQCKTKHLSQRERKLLQTAEECPQLSPAHNNKASAVKRPSRKRSASLSDYESSPVKPCPPSPCSPAPPASATHTPAAPRLQCQPTAPSPAPLPPSSTPSSLPAPLPAGNAPLATDSPVSRPMPPEARRLIVNKNAGETLLQRAARLGYEEVVLYCLENKVCDVNHRDNAGYCALHEACARGWLSIVEHLVQHGADINCSAQDGTRPLHDAVENDHLDVVRLLMSYGADPTLATYSGRTLLKMTHSDLMECFLTDYFADLQGREDDDPSLYWEFYGSAVCESAEDAAAFDVLANPPGPDEDEQKEVFEFEFSDRPLLPCYNIQVSLSQGPRNWLLLSDVLKRLKMSARAFRATFTHIEVATIAEAEFYKQASLSQLFSCPEELEGFMPDSKELLDLVEISSSLVALLGSSLECVDDCWDTIAKARS</sequence>
<keyword evidence="3" id="KW-0597">Phosphoprotein</keyword>
<evidence type="ECO:0000256" key="1">
    <source>
        <dbReference type="ARBA" id="ARBA00004123"/>
    </source>
</evidence>
<dbReference type="InterPro" id="IPR031628">
    <property type="entry name" value="BCOR"/>
</dbReference>
<dbReference type="PROSITE" id="PS50088">
    <property type="entry name" value="ANK_REPEAT"/>
    <property type="match status" value="2"/>
</dbReference>
<feature type="domain" description="BCL-6 corepressor non-ankyrin-repeat" evidence="10">
    <location>
        <begin position="983"/>
        <end position="1204"/>
    </location>
</feature>
<dbReference type="GeneID" id="105893276"/>
<keyword evidence="12" id="KW-1185">Reference proteome</keyword>
<feature type="compositionally biased region" description="Basic and acidic residues" evidence="9">
    <location>
        <begin position="847"/>
        <end position="873"/>
    </location>
</feature>
<dbReference type="InterPro" id="IPR047144">
    <property type="entry name" value="BCOR-like"/>
</dbReference>
<dbReference type="Pfam" id="PF15808">
    <property type="entry name" value="BCOR"/>
    <property type="match status" value="1"/>
</dbReference>
<name>A0A6P8ERP4_CLUHA</name>
<dbReference type="PROSITE" id="PS50297">
    <property type="entry name" value="ANK_REP_REGION"/>
    <property type="match status" value="2"/>
</dbReference>
<keyword evidence="4" id="KW-0677">Repeat</keyword>
<protein>
    <submittedName>
        <fullName evidence="13">BCL-6 corepressor</fullName>
    </submittedName>
</protein>
<keyword evidence="2" id="KW-1017">Isopeptide bond</keyword>
<feature type="compositionally biased region" description="Basic residues" evidence="9">
    <location>
        <begin position="920"/>
        <end position="953"/>
    </location>
</feature>
<dbReference type="InterPro" id="IPR038227">
    <property type="entry name" value="PUFD_som_sf"/>
</dbReference>
<comment type="subcellular location">
    <subcellularLocation>
        <location evidence="1">Nucleus</location>
    </subcellularLocation>
</comment>
<dbReference type="Gene3D" id="1.25.40.20">
    <property type="entry name" value="Ankyrin repeat-containing domain"/>
    <property type="match status" value="1"/>
</dbReference>
<feature type="repeat" description="ANK" evidence="8">
    <location>
        <begin position="1316"/>
        <end position="1348"/>
    </location>
</feature>
<dbReference type="GO" id="GO:0003714">
    <property type="term" value="F:transcription corepressor activity"/>
    <property type="evidence" value="ECO:0007669"/>
    <property type="project" value="TreeGrafter"/>
</dbReference>
<feature type="region of interest" description="Disordered" evidence="9">
    <location>
        <begin position="465"/>
        <end position="643"/>
    </location>
</feature>